<dbReference type="EMBL" id="JASVDS010000006">
    <property type="protein sequence ID" value="MDL5034082.1"/>
    <property type="molecule type" value="Genomic_DNA"/>
</dbReference>
<feature type="transmembrane region" description="Helical" evidence="1">
    <location>
        <begin position="12"/>
        <end position="35"/>
    </location>
</feature>
<proteinExistence type="predicted"/>
<protein>
    <submittedName>
        <fullName evidence="3">DUF2892 domain-containing protein</fullName>
    </submittedName>
</protein>
<organism evidence="3 4">
    <name type="scientific">Roseateles subflavus</name>
    <dbReference type="NCBI Taxonomy" id="3053353"/>
    <lineage>
        <taxon>Bacteria</taxon>
        <taxon>Pseudomonadati</taxon>
        <taxon>Pseudomonadota</taxon>
        <taxon>Betaproteobacteria</taxon>
        <taxon>Burkholderiales</taxon>
        <taxon>Sphaerotilaceae</taxon>
        <taxon>Roseateles</taxon>
    </lineage>
</organism>
<gene>
    <name evidence="3" type="ORF">QRD43_19440</name>
</gene>
<sequence>MQANIGTLDRAMRIIAGLILIACTLLGFIGAWGWIGVVFVATGALRFCPAYLPFGMSTCKLPEQK</sequence>
<evidence type="ECO:0000313" key="4">
    <source>
        <dbReference type="Proteomes" id="UP001238603"/>
    </source>
</evidence>
<evidence type="ECO:0000259" key="2">
    <source>
        <dbReference type="Pfam" id="PF11127"/>
    </source>
</evidence>
<evidence type="ECO:0000256" key="1">
    <source>
        <dbReference type="SAM" id="Phobius"/>
    </source>
</evidence>
<dbReference type="Pfam" id="PF11127">
    <property type="entry name" value="YgaP-like_TM"/>
    <property type="match status" value="1"/>
</dbReference>
<dbReference type="InterPro" id="IPR021309">
    <property type="entry name" value="YgaP-like_TM"/>
</dbReference>
<keyword evidence="1" id="KW-0812">Transmembrane</keyword>
<evidence type="ECO:0000313" key="3">
    <source>
        <dbReference type="EMBL" id="MDL5034082.1"/>
    </source>
</evidence>
<dbReference type="RefSeq" id="WP_285984154.1">
    <property type="nucleotide sequence ID" value="NZ_JASVDS010000006.1"/>
</dbReference>
<keyword evidence="1" id="KW-1133">Transmembrane helix</keyword>
<feature type="domain" description="Inner membrane protein YgaP-like transmembrane" evidence="2">
    <location>
        <begin position="1"/>
        <end position="61"/>
    </location>
</feature>
<reference evidence="3 4" key="1">
    <citation type="submission" date="2023-06" db="EMBL/GenBank/DDBJ databases">
        <title>Pelomonas sp. APW6 16S ribosomal RNA gene genome sequencing and assembly.</title>
        <authorList>
            <person name="Woo H."/>
        </authorList>
    </citation>
    <scope>NUCLEOTIDE SEQUENCE [LARGE SCALE GENOMIC DNA]</scope>
    <source>
        <strain evidence="3 4">APW6</strain>
    </source>
</reference>
<accession>A0ABT7LMJ4</accession>
<keyword evidence="4" id="KW-1185">Reference proteome</keyword>
<keyword evidence="1" id="KW-0472">Membrane</keyword>
<comment type="caution">
    <text evidence="3">The sequence shown here is derived from an EMBL/GenBank/DDBJ whole genome shotgun (WGS) entry which is preliminary data.</text>
</comment>
<name>A0ABT7LMJ4_9BURK</name>
<dbReference type="Proteomes" id="UP001238603">
    <property type="component" value="Unassembled WGS sequence"/>
</dbReference>